<name>A0A2H1L5R9_9MICO</name>
<organism evidence="2 3">
    <name type="scientific">Brevibacterium jeotgali</name>
    <dbReference type="NCBI Taxonomy" id="1262550"/>
    <lineage>
        <taxon>Bacteria</taxon>
        <taxon>Bacillati</taxon>
        <taxon>Actinomycetota</taxon>
        <taxon>Actinomycetes</taxon>
        <taxon>Micrococcales</taxon>
        <taxon>Brevibacteriaceae</taxon>
        <taxon>Brevibacterium</taxon>
    </lineage>
</organism>
<dbReference type="OrthoDB" id="4804634at2"/>
<protein>
    <recommendedName>
        <fullName evidence="4">TadE-like protein</fullName>
    </recommendedName>
</protein>
<dbReference type="EMBL" id="FXZM01000008">
    <property type="protein sequence ID" value="SMY12219.1"/>
    <property type="molecule type" value="Genomic_DNA"/>
</dbReference>
<gene>
    <name evidence="2" type="ORF">BJEO58_01813</name>
</gene>
<reference evidence="3" key="1">
    <citation type="submission" date="2017-03" db="EMBL/GenBank/DDBJ databases">
        <authorList>
            <person name="Monnet C."/>
        </authorList>
    </citation>
    <scope>NUCLEOTIDE SEQUENCE [LARGE SCALE GENOMIC DNA]</scope>
    <source>
        <strain evidence="3">SJ5-8</strain>
    </source>
</reference>
<proteinExistence type="predicted"/>
<dbReference type="AlphaFoldDB" id="A0A2H1L5R9"/>
<evidence type="ECO:0000313" key="3">
    <source>
        <dbReference type="Proteomes" id="UP000234462"/>
    </source>
</evidence>
<sequence length="146" mass="15109">MSVRRPRTRGRADEGSALIEFIFGSVVLLIPLLYLIVALAQVQAGAYAAQSTAIDAAHSAARHPSASQNTARDIGALHFADHGLEHADWQIDLSCAGNCSTAGTPVTATVVARIPVPGIPAVLGETRLPAITVRSAHTDLVAPAEG</sequence>
<keyword evidence="1" id="KW-1133">Transmembrane helix</keyword>
<keyword evidence="1" id="KW-0472">Membrane</keyword>
<accession>A0A2H1L5R9</accession>
<evidence type="ECO:0000256" key="1">
    <source>
        <dbReference type="SAM" id="Phobius"/>
    </source>
</evidence>
<keyword evidence="3" id="KW-1185">Reference proteome</keyword>
<evidence type="ECO:0000313" key="2">
    <source>
        <dbReference type="EMBL" id="SMY12219.1"/>
    </source>
</evidence>
<keyword evidence="1" id="KW-0812">Transmembrane</keyword>
<evidence type="ECO:0008006" key="4">
    <source>
        <dbReference type="Google" id="ProtNLM"/>
    </source>
</evidence>
<feature type="transmembrane region" description="Helical" evidence="1">
    <location>
        <begin position="21"/>
        <end position="42"/>
    </location>
</feature>
<dbReference type="Proteomes" id="UP000234462">
    <property type="component" value="Unassembled WGS sequence"/>
</dbReference>
<dbReference type="RefSeq" id="WP_101589162.1">
    <property type="nucleotide sequence ID" value="NZ_FXZM01000008.1"/>
</dbReference>